<dbReference type="RefSeq" id="WP_378307603.1">
    <property type="nucleotide sequence ID" value="NZ_JBHTJA010000213.1"/>
</dbReference>
<keyword evidence="4" id="KW-1185">Reference proteome</keyword>
<comment type="caution">
    <text evidence="3">The sequence shown here is derived from an EMBL/GenBank/DDBJ whole genome shotgun (WGS) entry which is preliminary data.</text>
</comment>
<keyword evidence="1" id="KW-0732">Signal</keyword>
<proteinExistence type="predicted"/>
<evidence type="ECO:0000259" key="2">
    <source>
        <dbReference type="Pfam" id="PF20611"/>
    </source>
</evidence>
<gene>
    <name evidence="3" type="ORF">ACFQ11_37270</name>
</gene>
<accession>A0ABW3F2C4</accession>
<protein>
    <submittedName>
        <fullName evidence="3">DUF6801 domain-containing protein</fullName>
    </submittedName>
</protein>
<dbReference type="InterPro" id="IPR006311">
    <property type="entry name" value="TAT_signal"/>
</dbReference>
<reference evidence="4" key="1">
    <citation type="journal article" date="2019" name="Int. J. Syst. Evol. Microbiol.">
        <title>The Global Catalogue of Microorganisms (GCM) 10K type strain sequencing project: providing services to taxonomists for standard genome sequencing and annotation.</title>
        <authorList>
            <consortium name="The Broad Institute Genomics Platform"/>
            <consortium name="The Broad Institute Genome Sequencing Center for Infectious Disease"/>
            <person name="Wu L."/>
            <person name="Ma J."/>
        </authorList>
    </citation>
    <scope>NUCLEOTIDE SEQUENCE [LARGE SCALE GENOMIC DNA]</scope>
    <source>
        <strain evidence="4">JCM 31202</strain>
    </source>
</reference>
<feature type="signal peptide" evidence="1">
    <location>
        <begin position="1"/>
        <end position="37"/>
    </location>
</feature>
<dbReference type="Proteomes" id="UP001596972">
    <property type="component" value="Unassembled WGS sequence"/>
</dbReference>
<evidence type="ECO:0000313" key="3">
    <source>
        <dbReference type="EMBL" id="MFD0906075.1"/>
    </source>
</evidence>
<organism evidence="3 4">
    <name type="scientific">Actinomadura sediminis</name>
    <dbReference type="NCBI Taxonomy" id="1038904"/>
    <lineage>
        <taxon>Bacteria</taxon>
        <taxon>Bacillati</taxon>
        <taxon>Actinomycetota</taxon>
        <taxon>Actinomycetes</taxon>
        <taxon>Streptosporangiales</taxon>
        <taxon>Thermomonosporaceae</taxon>
        <taxon>Actinomadura</taxon>
    </lineage>
</organism>
<sequence>MTRKRRAAHRGALRAAGALSAAAAVAAAGLVAGPAAAAAPATLELDYHCTFPLIGPQPVHVSLSADVPETVRVGETMPGIAVDSTATVGAASTRALAALGTATIEGDARADANLTVPEMPGGLPVQVDVALDRTNVPASGEFTVRGGGTAPDLTFTKPGPGTVAVGDLVLTLTPRTDDGGPGGLGTFESECVQDPGQDNVLASFEIIDGTGGGGGDHAYAVEGSTVLKTSGGTAPLTGGMTLALGGAAGDAARADLALEPAVANFGLFGFLPVTAQMRLDDGDGGTAALAGGVLTTTSTVTAAFPSFRVFGVVPVGGGDGCRTAEPSELTLTSGPGFDPAAGGRLTGTHDLAPLTGCGALTGLLADAVTAPGGTVELALTPTTPPAGTP</sequence>
<evidence type="ECO:0000256" key="1">
    <source>
        <dbReference type="SAM" id="SignalP"/>
    </source>
</evidence>
<feature type="chain" id="PRO_5045693489" evidence="1">
    <location>
        <begin position="38"/>
        <end position="389"/>
    </location>
</feature>
<evidence type="ECO:0000313" key="4">
    <source>
        <dbReference type="Proteomes" id="UP001596972"/>
    </source>
</evidence>
<name>A0ABW3F2C4_9ACTN</name>
<dbReference type="PROSITE" id="PS51318">
    <property type="entry name" value="TAT"/>
    <property type="match status" value="1"/>
</dbReference>
<dbReference type="InterPro" id="IPR046542">
    <property type="entry name" value="DUF6801"/>
</dbReference>
<dbReference type="EMBL" id="JBHTJA010000213">
    <property type="protein sequence ID" value="MFD0906075.1"/>
    <property type="molecule type" value="Genomic_DNA"/>
</dbReference>
<feature type="domain" description="DUF6801" evidence="2">
    <location>
        <begin position="46"/>
        <end position="202"/>
    </location>
</feature>
<dbReference type="Pfam" id="PF20611">
    <property type="entry name" value="DUF6801"/>
    <property type="match status" value="1"/>
</dbReference>